<dbReference type="SUPFAM" id="SSF57850">
    <property type="entry name" value="RING/U-box"/>
    <property type="match status" value="1"/>
</dbReference>
<evidence type="ECO:0000259" key="6">
    <source>
        <dbReference type="PROSITE" id="PS50089"/>
    </source>
</evidence>
<organism evidence="7 8">
    <name type="scientific">Hypsizygus marmoreus</name>
    <name type="common">White beech mushroom</name>
    <name type="synonym">Agaricus marmoreus</name>
    <dbReference type="NCBI Taxonomy" id="39966"/>
    <lineage>
        <taxon>Eukaryota</taxon>
        <taxon>Fungi</taxon>
        <taxon>Dikarya</taxon>
        <taxon>Basidiomycota</taxon>
        <taxon>Agaricomycotina</taxon>
        <taxon>Agaricomycetes</taxon>
        <taxon>Agaricomycetidae</taxon>
        <taxon>Agaricales</taxon>
        <taxon>Tricholomatineae</taxon>
        <taxon>Lyophyllaceae</taxon>
        <taxon>Hypsizygus</taxon>
    </lineage>
</organism>
<dbReference type="InterPro" id="IPR001841">
    <property type="entry name" value="Znf_RING"/>
</dbReference>
<dbReference type="Gene3D" id="3.30.40.10">
    <property type="entry name" value="Zinc/RING finger domain, C3HC4 (zinc finger)"/>
    <property type="match status" value="1"/>
</dbReference>
<feature type="compositionally biased region" description="Polar residues" evidence="5">
    <location>
        <begin position="180"/>
        <end position="200"/>
    </location>
</feature>
<dbReference type="STRING" id="39966.A0A369K1S7"/>
<dbReference type="PANTHER" id="PTHR10131:SF94">
    <property type="entry name" value="TNF RECEPTOR-ASSOCIATED FACTOR 4"/>
    <property type="match status" value="1"/>
</dbReference>
<evidence type="ECO:0000256" key="4">
    <source>
        <dbReference type="PROSITE-ProRule" id="PRU00175"/>
    </source>
</evidence>
<feature type="domain" description="RING-type" evidence="6">
    <location>
        <begin position="16"/>
        <end position="55"/>
    </location>
</feature>
<dbReference type="Proteomes" id="UP000076154">
    <property type="component" value="Unassembled WGS sequence"/>
</dbReference>
<dbReference type="PROSITE" id="PS00518">
    <property type="entry name" value="ZF_RING_1"/>
    <property type="match status" value="1"/>
</dbReference>
<feature type="region of interest" description="Disordered" evidence="5">
    <location>
        <begin position="443"/>
        <end position="479"/>
    </location>
</feature>
<sequence>MSLYNYVDSPNSNLICCICRMPFTDPTTTQTCAHTFCKDCILRAIDHSSHCPVDRSPLTPDHLVPANPIVRSLVDELVVECVHRAKGCTHTCQRQFLGTHLLDSCMFREVPCPQGKCEQMFTLKDAVRHTHESDGNVDQTNLVAPVDASKDPTSATRSQDTPSSPAVSQSDETGVERLPSSGQSSPIIAASATNSPQAASPSEDLRISTLLEQNILLRRRVEGLEGLLHGFQREMGAVKRALGPWFRGGESLEGINRNYFSADMPVGIQPLSASTSNMDTGIPSVAEMPAGFDVSSHSYPPQYTTPPPMPSADSLAPYFPSEVEEQSAFQPVRRYPTHAPRSASVDFLNAPQQPANNSYAHVPMVAPLNLSTTLEGTLHGLRESVVGLATSLDSMGRRHEIALTNETMRMGEEVGGLRAGVHGLRMQVHAIMMDRNAQFTGRDGVGEGGGPGGQWMPPPIPPPSARMYYPPQQPSITKL</sequence>
<dbReference type="PROSITE" id="PS50089">
    <property type="entry name" value="ZF_RING_2"/>
    <property type="match status" value="1"/>
</dbReference>
<dbReference type="SMART" id="SM00184">
    <property type="entry name" value="RING"/>
    <property type="match status" value="1"/>
</dbReference>
<dbReference type="Pfam" id="PF13923">
    <property type="entry name" value="zf-C3HC4_2"/>
    <property type="match status" value="1"/>
</dbReference>
<keyword evidence="3" id="KW-0862">Zinc</keyword>
<protein>
    <submittedName>
        <fullName evidence="7">E3 ubiquitin-protein ligase NRDP1</fullName>
    </submittedName>
</protein>
<proteinExistence type="predicted"/>
<evidence type="ECO:0000256" key="3">
    <source>
        <dbReference type="ARBA" id="ARBA00022833"/>
    </source>
</evidence>
<dbReference type="AlphaFoldDB" id="A0A369K1S7"/>
<accession>A0A369K1S7</accession>
<comment type="caution">
    <text evidence="7">The sequence shown here is derived from an EMBL/GenBank/DDBJ whole genome shotgun (WGS) entry which is preliminary data.</text>
</comment>
<keyword evidence="2 4" id="KW-0863">Zinc-finger</keyword>
<dbReference type="InParanoid" id="A0A369K1S7"/>
<dbReference type="InterPro" id="IPR013083">
    <property type="entry name" value="Znf_RING/FYVE/PHD"/>
</dbReference>
<dbReference type="SUPFAM" id="SSF49599">
    <property type="entry name" value="TRAF domain-like"/>
    <property type="match status" value="1"/>
</dbReference>
<reference evidence="7" key="1">
    <citation type="submission" date="2018-04" db="EMBL/GenBank/DDBJ databases">
        <title>Whole genome sequencing of Hypsizygus marmoreus.</title>
        <authorList>
            <person name="Choi I.-G."/>
            <person name="Min B."/>
            <person name="Kim J.-G."/>
            <person name="Kim S."/>
            <person name="Oh Y.-L."/>
            <person name="Kong W.-S."/>
            <person name="Park H."/>
            <person name="Jeong J."/>
            <person name="Song E.-S."/>
        </authorList>
    </citation>
    <scope>NUCLEOTIDE SEQUENCE [LARGE SCALE GENOMIC DNA]</scope>
    <source>
        <strain evidence="7">51987-8</strain>
    </source>
</reference>
<evidence type="ECO:0000313" key="7">
    <source>
        <dbReference type="EMBL" id="RDB24886.1"/>
    </source>
</evidence>
<name>A0A369K1S7_HYPMA</name>
<keyword evidence="8" id="KW-1185">Reference proteome</keyword>
<evidence type="ECO:0000313" key="8">
    <source>
        <dbReference type="Proteomes" id="UP000076154"/>
    </source>
</evidence>
<keyword evidence="1" id="KW-0479">Metal-binding</keyword>
<feature type="compositionally biased region" description="Polar residues" evidence="5">
    <location>
        <begin position="151"/>
        <end position="172"/>
    </location>
</feature>
<evidence type="ECO:0000256" key="2">
    <source>
        <dbReference type="ARBA" id="ARBA00022771"/>
    </source>
</evidence>
<evidence type="ECO:0000256" key="5">
    <source>
        <dbReference type="SAM" id="MobiDB-lite"/>
    </source>
</evidence>
<dbReference type="InterPro" id="IPR017907">
    <property type="entry name" value="Znf_RING_CS"/>
</dbReference>
<dbReference type="OrthoDB" id="1630758at2759"/>
<feature type="region of interest" description="Disordered" evidence="5">
    <location>
        <begin position="132"/>
        <end position="202"/>
    </location>
</feature>
<evidence type="ECO:0000256" key="1">
    <source>
        <dbReference type="ARBA" id="ARBA00022723"/>
    </source>
</evidence>
<dbReference type="GO" id="GO:0008270">
    <property type="term" value="F:zinc ion binding"/>
    <property type="evidence" value="ECO:0007669"/>
    <property type="project" value="UniProtKB-KW"/>
</dbReference>
<dbReference type="EMBL" id="LUEZ02000041">
    <property type="protein sequence ID" value="RDB24886.1"/>
    <property type="molecule type" value="Genomic_DNA"/>
</dbReference>
<dbReference type="PANTHER" id="PTHR10131">
    <property type="entry name" value="TNF RECEPTOR ASSOCIATED FACTOR"/>
    <property type="match status" value="1"/>
</dbReference>
<gene>
    <name evidence="7" type="primary">rnf41</name>
    <name evidence="7" type="ORF">Hypma_007758</name>
</gene>